<keyword evidence="5" id="KW-0040">ANK repeat</keyword>
<evidence type="ECO:0000313" key="9">
    <source>
        <dbReference type="EMBL" id="KAK7381812.1"/>
    </source>
</evidence>
<organism evidence="9 10">
    <name type="scientific">Phaseolus coccineus</name>
    <name type="common">Scarlet runner bean</name>
    <name type="synonym">Phaseolus multiflorus</name>
    <dbReference type="NCBI Taxonomy" id="3886"/>
    <lineage>
        <taxon>Eukaryota</taxon>
        <taxon>Viridiplantae</taxon>
        <taxon>Streptophyta</taxon>
        <taxon>Embryophyta</taxon>
        <taxon>Tracheophyta</taxon>
        <taxon>Spermatophyta</taxon>
        <taxon>Magnoliopsida</taxon>
        <taxon>eudicotyledons</taxon>
        <taxon>Gunneridae</taxon>
        <taxon>Pentapetalae</taxon>
        <taxon>rosids</taxon>
        <taxon>fabids</taxon>
        <taxon>Fabales</taxon>
        <taxon>Fabaceae</taxon>
        <taxon>Papilionoideae</taxon>
        <taxon>50 kb inversion clade</taxon>
        <taxon>NPAAA clade</taxon>
        <taxon>indigoferoid/millettioid clade</taxon>
        <taxon>Phaseoleae</taxon>
        <taxon>Phaseolus</taxon>
    </lineage>
</organism>
<dbReference type="PANTHER" id="PTHR24186:SF37">
    <property type="entry name" value="PGG DOMAIN-CONTAINING PROTEIN"/>
    <property type="match status" value="1"/>
</dbReference>
<gene>
    <name evidence="9" type="ORF">VNO80_00359</name>
</gene>
<dbReference type="PANTHER" id="PTHR24186">
    <property type="entry name" value="PROTEIN PHOSPHATASE 1 REGULATORY SUBUNIT"/>
    <property type="match status" value="1"/>
</dbReference>
<accession>A0AAN9RR71</accession>
<dbReference type="InterPro" id="IPR026961">
    <property type="entry name" value="PGG_dom"/>
</dbReference>
<keyword evidence="10" id="KW-1185">Reference proteome</keyword>
<feature type="transmembrane region" description="Helical" evidence="7">
    <location>
        <begin position="176"/>
        <end position="201"/>
    </location>
</feature>
<keyword evidence="4 7" id="KW-1133">Transmembrane helix</keyword>
<sequence>MEDPSIRVKVSGEQKEESKGWRKVLKKLGNWLAHKDKDQRLKDMRGNLSLVATVIATMTFQSALNPPGGVRAPKESEGKVVCSDDIWPCPGESVLAYTMQKDYTSFLIWNTTCFISSSAVCLLLVSGFPLNHRFFTWLLSIGMCITITSLALTYMYGAQMVTSEPVWEKSTSMFGIVIKIWTALLVLVAFVLCLRLFFWILTKRIAKPKQ</sequence>
<reference evidence="9 10" key="1">
    <citation type="submission" date="2024-01" db="EMBL/GenBank/DDBJ databases">
        <title>The genomes of 5 underutilized Papilionoideae crops provide insights into root nodulation and disease resistanc.</title>
        <authorList>
            <person name="Jiang F."/>
        </authorList>
    </citation>
    <scope>NUCLEOTIDE SEQUENCE [LARGE SCALE GENOMIC DNA]</scope>
    <source>
        <strain evidence="9">JINMINGXINNONG_FW02</strain>
        <tissue evidence="9">Leaves</tissue>
    </source>
</reference>
<dbReference type="Pfam" id="PF13962">
    <property type="entry name" value="PGG"/>
    <property type="match status" value="1"/>
</dbReference>
<evidence type="ECO:0000256" key="4">
    <source>
        <dbReference type="ARBA" id="ARBA00022989"/>
    </source>
</evidence>
<evidence type="ECO:0000256" key="7">
    <source>
        <dbReference type="SAM" id="Phobius"/>
    </source>
</evidence>
<feature type="transmembrane region" description="Helical" evidence="7">
    <location>
        <begin position="106"/>
        <end position="125"/>
    </location>
</feature>
<evidence type="ECO:0000256" key="1">
    <source>
        <dbReference type="ARBA" id="ARBA00004141"/>
    </source>
</evidence>
<evidence type="ECO:0000256" key="2">
    <source>
        <dbReference type="ARBA" id="ARBA00022692"/>
    </source>
</evidence>
<dbReference type="AlphaFoldDB" id="A0AAN9RR71"/>
<evidence type="ECO:0000313" key="10">
    <source>
        <dbReference type="Proteomes" id="UP001374584"/>
    </source>
</evidence>
<protein>
    <recommendedName>
        <fullName evidence="8">PGG domain-containing protein</fullName>
    </recommendedName>
</protein>
<evidence type="ECO:0000259" key="8">
    <source>
        <dbReference type="Pfam" id="PF13962"/>
    </source>
</evidence>
<name>A0AAN9RR71_PHACN</name>
<comment type="caution">
    <text evidence="9">The sequence shown here is derived from an EMBL/GenBank/DDBJ whole genome shotgun (WGS) entry which is preliminary data.</text>
</comment>
<evidence type="ECO:0000256" key="3">
    <source>
        <dbReference type="ARBA" id="ARBA00022737"/>
    </source>
</evidence>
<proteinExistence type="predicted"/>
<comment type="subcellular location">
    <subcellularLocation>
        <location evidence="1">Membrane</location>
        <topology evidence="1">Multi-pass membrane protein</topology>
    </subcellularLocation>
</comment>
<dbReference type="GO" id="GO:0005886">
    <property type="term" value="C:plasma membrane"/>
    <property type="evidence" value="ECO:0007669"/>
    <property type="project" value="TreeGrafter"/>
</dbReference>
<keyword evidence="3" id="KW-0677">Repeat</keyword>
<evidence type="ECO:0000256" key="5">
    <source>
        <dbReference type="ARBA" id="ARBA00023043"/>
    </source>
</evidence>
<evidence type="ECO:0000256" key="6">
    <source>
        <dbReference type="ARBA" id="ARBA00023136"/>
    </source>
</evidence>
<dbReference type="Proteomes" id="UP001374584">
    <property type="component" value="Unassembled WGS sequence"/>
</dbReference>
<keyword evidence="2 7" id="KW-0812">Transmembrane</keyword>
<feature type="transmembrane region" description="Helical" evidence="7">
    <location>
        <begin position="47"/>
        <end position="64"/>
    </location>
</feature>
<feature type="domain" description="PGG" evidence="8">
    <location>
        <begin position="39"/>
        <end position="158"/>
    </location>
</feature>
<feature type="transmembrane region" description="Helical" evidence="7">
    <location>
        <begin position="137"/>
        <end position="156"/>
    </location>
</feature>
<keyword evidence="6 7" id="KW-0472">Membrane</keyword>
<dbReference type="EMBL" id="JAYMYR010000001">
    <property type="protein sequence ID" value="KAK7381812.1"/>
    <property type="molecule type" value="Genomic_DNA"/>
</dbReference>